<proteinExistence type="predicted"/>
<dbReference type="GO" id="GO:0016887">
    <property type="term" value="F:ATP hydrolysis activity"/>
    <property type="evidence" value="ECO:0007669"/>
    <property type="project" value="InterPro"/>
</dbReference>
<evidence type="ECO:0000256" key="1">
    <source>
        <dbReference type="SAM" id="MobiDB-lite"/>
    </source>
</evidence>
<dbReference type="Gene3D" id="3.40.50.300">
    <property type="entry name" value="P-loop containing nucleotide triphosphate hydrolases"/>
    <property type="match status" value="1"/>
</dbReference>
<dbReference type="AlphaFoldDB" id="A0A917D270"/>
<dbReference type="SUPFAM" id="SSF52540">
    <property type="entry name" value="P-loop containing nucleoside triphosphate hydrolases"/>
    <property type="match status" value="1"/>
</dbReference>
<gene>
    <name evidence="3" type="ORF">GCM10010916_25710</name>
</gene>
<reference evidence="3" key="1">
    <citation type="journal article" date="2014" name="Int. J. Syst. Evol. Microbiol.">
        <title>Complete genome sequence of Corynebacterium casei LMG S-19264T (=DSM 44701T), isolated from a smear-ripened cheese.</title>
        <authorList>
            <consortium name="US DOE Joint Genome Institute (JGI-PGF)"/>
            <person name="Walter F."/>
            <person name="Albersmeier A."/>
            <person name="Kalinowski J."/>
            <person name="Ruckert C."/>
        </authorList>
    </citation>
    <scope>NUCLEOTIDE SEQUENCE</scope>
    <source>
        <strain evidence="3">CGMCC 1.12987</strain>
    </source>
</reference>
<dbReference type="EMBL" id="BMGR01000008">
    <property type="protein sequence ID" value="GGG07677.1"/>
    <property type="molecule type" value="Genomic_DNA"/>
</dbReference>
<dbReference type="InterPro" id="IPR049945">
    <property type="entry name" value="AAA_22"/>
</dbReference>
<feature type="region of interest" description="Disordered" evidence="1">
    <location>
        <begin position="516"/>
        <end position="535"/>
    </location>
</feature>
<evidence type="ECO:0000313" key="4">
    <source>
        <dbReference type="Proteomes" id="UP000644756"/>
    </source>
</evidence>
<evidence type="ECO:0000313" key="3">
    <source>
        <dbReference type="EMBL" id="GGG07677.1"/>
    </source>
</evidence>
<comment type="caution">
    <text evidence="3">The sequence shown here is derived from an EMBL/GenBank/DDBJ whole genome shotgun (WGS) entry which is preliminary data.</text>
</comment>
<accession>A0A917D270</accession>
<dbReference type="InterPro" id="IPR027417">
    <property type="entry name" value="P-loop_NTPase"/>
</dbReference>
<evidence type="ECO:0000259" key="2">
    <source>
        <dbReference type="Pfam" id="PF13401"/>
    </source>
</evidence>
<keyword evidence="4" id="KW-1185">Reference proteome</keyword>
<protein>
    <recommendedName>
        <fullName evidence="2">ORC1/DEAH AAA+ ATPase domain-containing protein</fullName>
    </recommendedName>
</protein>
<feature type="domain" description="ORC1/DEAH AAA+ ATPase" evidence="2">
    <location>
        <begin position="147"/>
        <end position="294"/>
    </location>
</feature>
<dbReference type="Proteomes" id="UP000644756">
    <property type="component" value="Unassembled WGS sequence"/>
</dbReference>
<sequence length="576" mass="65284">MTDIQKQILANGTHAFIGNKVTARYNEQQDPMCQHNVYLAALPPILSPKEAVFQLRLEPAYLESERELPPEYRQHAVQRLSNFIQPTPNQLDLHQRISRVIRGGYVTRNPLSPEWVKQLRSSFPNLDWDGEDEYKKPVISPSATGFTIIGTSGVGKTKAVERVLAYYPQLIMHYEYNGHVFERSQLVWLKLECPYNGSIKALVLNFFQSVDQIMGTEYYRKFHKSRRTAEELIPEMSRIASSLGLGVLVIDEIQRLSMAASGGAKQMLNFFVKLNNEIGVPVILIGTHSAQRILTQEFAQVRRGLSQGDMVWTNLNQEDREWQQFVKKLWKYQFTSEYTPLDEALSDMLYDQTQGIVDLAVKLFMLTQWSVIGIPGVQEKITPALIRETAKTHMKTAQPILDALRNGDENKLLKYGDVIPVSNEVLEKFSQSQRSKVTVTGRLNTLAMQQKMESADTVGEADEEMLIIQVAMNLVNAGVDQEIAKDCARGALLMNGGSTDIKVAMWDAFELAKKAKEEASNRKQNRKTPARVKKNVPYTEQDLRGITARGLEQRVAPYEALKEAGYIRESTEFHAV</sequence>
<dbReference type="Pfam" id="PF13401">
    <property type="entry name" value="AAA_22"/>
    <property type="match status" value="1"/>
</dbReference>
<feature type="compositionally biased region" description="Basic residues" evidence="1">
    <location>
        <begin position="523"/>
        <end position="534"/>
    </location>
</feature>
<reference evidence="3" key="2">
    <citation type="submission" date="2020-09" db="EMBL/GenBank/DDBJ databases">
        <authorList>
            <person name="Sun Q."/>
            <person name="Zhou Y."/>
        </authorList>
    </citation>
    <scope>NUCLEOTIDE SEQUENCE</scope>
    <source>
        <strain evidence="3">CGMCC 1.12987</strain>
    </source>
</reference>
<organism evidence="3 4">
    <name type="scientific">Paenibacillus abyssi</name>
    <dbReference type="NCBI Taxonomy" id="1340531"/>
    <lineage>
        <taxon>Bacteria</taxon>
        <taxon>Bacillati</taxon>
        <taxon>Bacillota</taxon>
        <taxon>Bacilli</taxon>
        <taxon>Bacillales</taxon>
        <taxon>Paenibacillaceae</taxon>
        <taxon>Paenibacillus</taxon>
    </lineage>
</organism>
<dbReference type="RefSeq" id="WP_188531472.1">
    <property type="nucleotide sequence ID" value="NZ_BMGR01000008.1"/>
</dbReference>
<name>A0A917D270_9BACL</name>